<feature type="region of interest" description="Disordered" evidence="1">
    <location>
        <begin position="64"/>
        <end position="83"/>
    </location>
</feature>
<gene>
    <name evidence="2" type="ORF">AMTR_s00060p00123780</name>
</gene>
<name>W1NK17_AMBTC</name>
<dbReference type="EMBL" id="KI397373">
    <property type="protein sequence ID" value="ERM95863.1"/>
    <property type="molecule type" value="Genomic_DNA"/>
</dbReference>
<dbReference type="HOGENOM" id="CLU_1827934_0_0_1"/>
<dbReference type="AlphaFoldDB" id="W1NK17"/>
<dbReference type="Gramene" id="ERM95863">
    <property type="protein sequence ID" value="ERM95863"/>
    <property type="gene ID" value="AMTR_s00060p00123780"/>
</dbReference>
<dbReference type="Proteomes" id="UP000017836">
    <property type="component" value="Unassembled WGS sequence"/>
</dbReference>
<accession>W1NK17</accession>
<protein>
    <submittedName>
        <fullName evidence="2">Uncharacterized protein</fullName>
    </submittedName>
</protein>
<keyword evidence="3" id="KW-1185">Reference proteome</keyword>
<organism evidence="2 3">
    <name type="scientific">Amborella trichopoda</name>
    <dbReference type="NCBI Taxonomy" id="13333"/>
    <lineage>
        <taxon>Eukaryota</taxon>
        <taxon>Viridiplantae</taxon>
        <taxon>Streptophyta</taxon>
        <taxon>Embryophyta</taxon>
        <taxon>Tracheophyta</taxon>
        <taxon>Spermatophyta</taxon>
        <taxon>Magnoliopsida</taxon>
        <taxon>Amborellales</taxon>
        <taxon>Amborellaceae</taxon>
        <taxon>Amborella</taxon>
    </lineage>
</organism>
<proteinExistence type="predicted"/>
<evidence type="ECO:0000313" key="2">
    <source>
        <dbReference type="EMBL" id="ERM95863.1"/>
    </source>
</evidence>
<sequence>MVASKSPHHVHNTERSVPPLSDPLTHLVGCKATCISPLHCAHMSVPMTNLGYGGKCRCRKPVDPHHTSTHQTSTPTLRSGVSEPGSVSVHHHVLSLLEVPTLRVARLCYWSLHCKGLKRLLRCWIPAGPKSEECSKRYVDA</sequence>
<evidence type="ECO:0000256" key="1">
    <source>
        <dbReference type="SAM" id="MobiDB-lite"/>
    </source>
</evidence>
<reference evidence="3" key="1">
    <citation type="journal article" date="2013" name="Science">
        <title>The Amborella genome and the evolution of flowering plants.</title>
        <authorList>
            <consortium name="Amborella Genome Project"/>
        </authorList>
    </citation>
    <scope>NUCLEOTIDE SEQUENCE [LARGE SCALE GENOMIC DNA]</scope>
</reference>
<evidence type="ECO:0000313" key="3">
    <source>
        <dbReference type="Proteomes" id="UP000017836"/>
    </source>
</evidence>